<comment type="caution">
    <text evidence="2">The sequence shown here is derived from an EMBL/GenBank/DDBJ whole genome shotgun (WGS) entry which is preliminary data.</text>
</comment>
<feature type="region of interest" description="Disordered" evidence="1">
    <location>
        <begin position="1"/>
        <end position="49"/>
    </location>
</feature>
<evidence type="ECO:0000256" key="1">
    <source>
        <dbReference type="SAM" id="MobiDB-lite"/>
    </source>
</evidence>
<dbReference type="RefSeq" id="WP_376976441.1">
    <property type="nucleotide sequence ID" value="NZ_JBHSDQ010000001.1"/>
</dbReference>
<dbReference type="Proteomes" id="UP001595778">
    <property type="component" value="Unassembled WGS sequence"/>
</dbReference>
<protein>
    <submittedName>
        <fullName evidence="2">Uncharacterized protein</fullName>
    </submittedName>
</protein>
<keyword evidence="3" id="KW-1185">Reference proteome</keyword>
<accession>A0ABV8WEQ0</accession>
<gene>
    <name evidence="2" type="ORF">ACFO0G_03595</name>
</gene>
<reference evidence="3" key="1">
    <citation type="journal article" date="2019" name="Int. J. Syst. Evol. Microbiol.">
        <title>The Global Catalogue of Microorganisms (GCM) 10K type strain sequencing project: providing services to taxonomists for standard genome sequencing and annotation.</title>
        <authorList>
            <consortium name="The Broad Institute Genomics Platform"/>
            <consortium name="The Broad Institute Genome Sequencing Center for Infectious Disease"/>
            <person name="Wu L."/>
            <person name="Ma J."/>
        </authorList>
    </citation>
    <scope>NUCLEOTIDE SEQUENCE [LARGE SCALE GENOMIC DNA]</scope>
    <source>
        <strain evidence="3">PJ61</strain>
    </source>
</reference>
<evidence type="ECO:0000313" key="3">
    <source>
        <dbReference type="Proteomes" id="UP001595778"/>
    </source>
</evidence>
<name>A0ABV8WEQ0_9MICC</name>
<proteinExistence type="predicted"/>
<dbReference type="EMBL" id="JBHSDQ010000001">
    <property type="protein sequence ID" value="MFC4395162.1"/>
    <property type="molecule type" value="Genomic_DNA"/>
</dbReference>
<sequence>MTAVLEPQAPGQLTFTENRGERPQESGVPIVLDHPTGLPDSSFAPARSDRGLDDPAAPFHCGAAMRSTPVPVPSLSWASTELDSREWTCACGFRIDVGITADSMEAVRLESAMLESLQWEMDAAQERFENAVRAASRLGAAPEALGKAAGLTAEELQEILARGVQLL</sequence>
<organism evidence="2 3">
    <name type="scientific">Arthrobacter sedimenti</name>
    <dbReference type="NCBI Taxonomy" id="2694931"/>
    <lineage>
        <taxon>Bacteria</taxon>
        <taxon>Bacillati</taxon>
        <taxon>Actinomycetota</taxon>
        <taxon>Actinomycetes</taxon>
        <taxon>Micrococcales</taxon>
        <taxon>Micrococcaceae</taxon>
        <taxon>Arthrobacter</taxon>
    </lineage>
</organism>
<evidence type="ECO:0000313" key="2">
    <source>
        <dbReference type="EMBL" id="MFC4395162.1"/>
    </source>
</evidence>